<dbReference type="Proteomes" id="UP001159363">
    <property type="component" value="Chromosome 7"/>
</dbReference>
<dbReference type="InterPro" id="IPR031962">
    <property type="entry name" value="DUF4781"/>
</dbReference>
<evidence type="ECO:0000313" key="2">
    <source>
        <dbReference type="EMBL" id="KAJ8876352.1"/>
    </source>
</evidence>
<protein>
    <recommendedName>
        <fullName evidence="1">DUF4781 domain-containing protein</fullName>
    </recommendedName>
</protein>
<dbReference type="Pfam" id="PF16013">
    <property type="entry name" value="DUF4781"/>
    <property type="match status" value="1"/>
</dbReference>
<evidence type="ECO:0000313" key="3">
    <source>
        <dbReference type="Proteomes" id="UP001159363"/>
    </source>
</evidence>
<comment type="caution">
    <text evidence="2">The sequence shown here is derived from an EMBL/GenBank/DDBJ whole genome shotgun (WGS) entry which is preliminary data.</text>
</comment>
<keyword evidence="3" id="KW-1185">Reference proteome</keyword>
<feature type="domain" description="DUF4781" evidence="1">
    <location>
        <begin position="131"/>
        <end position="427"/>
    </location>
</feature>
<dbReference type="PANTHER" id="PTHR21115:SF0">
    <property type="entry name" value="GH06117P-RELATED"/>
    <property type="match status" value="1"/>
</dbReference>
<accession>A0ABQ9GWF3</accession>
<proteinExistence type="predicted"/>
<evidence type="ECO:0000259" key="1">
    <source>
        <dbReference type="Pfam" id="PF16013"/>
    </source>
</evidence>
<dbReference type="EMBL" id="JARBHB010000008">
    <property type="protein sequence ID" value="KAJ8876352.1"/>
    <property type="molecule type" value="Genomic_DNA"/>
</dbReference>
<name>A0ABQ9GWF3_9NEOP</name>
<reference evidence="2 3" key="1">
    <citation type="submission" date="2023-02" db="EMBL/GenBank/DDBJ databases">
        <title>LHISI_Scaffold_Assembly.</title>
        <authorList>
            <person name="Stuart O.P."/>
            <person name="Cleave R."/>
            <person name="Magrath M.J.L."/>
            <person name="Mikheyev A.S."/>
        </authorList>
    </citation>
    <scope>NUCLEOTIDE SEQUENCE [LARGE SCALE GENOMIC DNA]</scope>
    <source>
        <strain evidence="2">Daus_M_001</strain>
        <tissue evidence="2">Leg muscle</tissue>
    </source>
</reference>
<organism evidence="2 3">
    <name type="scientific">Dryococelus australis</name>
    <dbReference type="NCBI Taxonomy" id="614101"/>
    <lineage>
        <taxon>Eukaryota</taxon>
        <taxon>Metazoa</taxon>
        <taxon>Ecdysozoa</taxon>
        <taxon>Arthropoda</taxon>
        <taxon>Hexapoda</taxon>
        <taxon>Insecta</taxon>
        <taxon>Pterygota</taxon>
        <taxon>Neoptera</taxon>
        <taxon>Polyneoptera</taxon>
        <taxon>Phasmatodea</taxon>
        <taxon>Verophasmatodea</taxon>
        <taxon>Anareolatae</taxon>
        <taxon>Phasmatidae</taxon>
        <taxon>Eurycanthinae</taxon>
        <taxon>Dryococelus</taxon>
    </lineage>
</organism>
<gene>
    <name evidence="2" type="ORF">PR048_020797</name>
</gene>
<dbReference type="PANTHER" id="PTHR21115">
    <property type="entry name" value="GH06117P-RELATED"/>
    <property type="match status" value="1"/>
</dbReference>
<sequence>MSNETLDKLIAKSSQQGNCNEQNFNSAFLKKAKSATRERLKNSFGDRSWDVYQQSEHHLLEKNVGYALYGPPEAMPDKENSETGYCKKKLEQIKKMCNLIVQWDQHTKLKNETWVAVLFVCLDENGECLPVPVFRVPKYNPEGESSIFIDHMGRVYEGWNKFLTKNCLNRCKYCYPVDGIYCGDENYNVQLEFGDTPACKTSRKFLDVLDTTNTCVAIGGTVIGLASLTALPIAAPVVAAGAFSGIASYLYGTTRSVGTLIDRKSHHQSISLDNGEACCCYMSVAAGALGMASGIGSRWVARVAQNGGLVSKTGKVVVTALNISSLATNGVGIVNNFFLLRKKLECGELSCLDVFQFTSSVLFFASAVVNVKTANAIIEETQESTLKNFEENLAFKKHKKLYRRMAKNTIADADDPMYGKAKVIKAVQHIDDPKEFFSNINKVRRELHETNTDISFGKSGTLSLNKEAQVEPTKFSAMSRDQRREFLTATKDLNDGTISHAEFQSLAQQNNVPVELVCNNSATSTEADSDKKSSMKLGEVIKLADEHMTGLLTCAISLERADYQLLLSYAERLCRELGFYRTADVLDTLNFIIDFINCVANSMEEQYQQDLCKARERYGAWYRSDKGRLLQQVKVKVHGIALIKDDSCSKSRLRCMVSL</sequence>